<dbReference type="EMBL" id="MNCJ02000320">
    <property type="protein sequence ID" value="KAF5804574.1"/>
    <property type="molecule type" value="Genomic_DNA"/>
</dbReference>
<sequence length="265" mass="30420">MSYEGACPPPTTKKLLHPYWRFLDHIYLVCISGNKSGLDKLTLKQTSGVVSLVERWKYNYSKSTFDDMLANVKIINEKYWYKFPRFLQLILEKKYPKLPVKVKTYDVKMMNHMVFSMLNQKSRDNVEIKYQNKKKLEKLGAFAETQEEAPAQINAIIAEEHDVEIIEAPVGTKEPTENGDLTGIESEEDVADDRMVDDEEVNENVDEIEKETEIHAESLIVEPENIDEPVNMSPPHVEPVTTTDTADVDNTREDSTADLPPRKRS</sequence>
<reference evidence="2" key="2">
    <citation type="submission" date="2020-06" db="EMBL/GenBank/DDBJ databases">
        <title>Helianthus annuus Genome sequencing and assembly Release 2.</title>
        <authorList>
            <person name="Gouzy J."/>
            <person name="Langlade N."/>
            <person name="Munos S."/>
        </authorList>
    </citation>
    <scope>NUCLEOTIDE SEQUENCE</scope>
    <source>
        <tissue evidence="2">Leaves</tissue>
    </source>
</reference>
<dbReference type="Proteomes" id="UP000215914">
    <property type="component" value="Unassembled WGS sequence"/>
</dbReference>
<dbReference type="Gramene" id="mRNA:HanXRQr2_Chr05g0198651">
    <property type="protein sequence ID" value="CDS:HanXRQr2_Chr05g0198651.1"/>
    <property type="gene ID" value="HanXRQr2_Chr05g0198651"/>
</dbReference>
<feature type="region of interest" description="Disordered" evidence="1">
    <location>
        <begin position="218"/>
        <end position="265"/>
    </location>
</feature>
<name>A0A9K3NLD9_HELAN</name>
<evidence type="ECO:0000313" key="2">
    <source>
        <dbReference type="EMBL" id="KAF5804574.1"/>
    </source>
</evidence>
<dbReference type="AlphaFoldDB" id="A0A9K3NLD9"/>
<reference evidence="2" key="1">
    <citation type="journal article" date="2017" name="Nature">
        <title>The sunflower genome provides insights into oil metabolism, flowering and Asterid evolution.</title>
        <authorList>
            <person name="Badouin H."/>
            <person name="Gouzy J."/>
            <person name="Grassa C.J."/>
            <person name="Murat F."/>
            <person name="Staton S.E."/>
            <person name="Cottret L."/>
            <person name="Lelandais-Briere C."/>
            <person name="Owens G.L."/>
            <person name="Carrere S."/>
            <person name="Mayjonade B."/>
            <person name="Legrand L."/>
            <person name="Gill N."/>
            <person name="Kane N.C."/>
            <person name="Bowers J.E."/>
            <person name="Hubner S."/>
            <person name="Bellec A."/>
            <person name="Berard A."/>
            <person name="Berges H."/>
            <person name="Blanchet N."/>
            <person name="Boniface M.C."/>
            <person name="Brunel D."/>
            <person name="Catrice O."/>
            <person name="Chaidir N."/>
            <person name="Claudel C."/>
            <person name="Donnadieu C."/>
            <person name="Faraut T."/>
            <person name="Fievet G."/>
            <person name="Helmstetter N."/>
            <person name="King M."/>
            <person name="Knapp S.J."/>
            <person name="Lai Z."/>
            <person name="Le Paslier M.C."/>
            <person name="Lippi Y."/>
            <person name="Lorenzon L."/>
            <person name="Mandel J.R."/>
            <person name="Marage G."/>
            <person name="Marchand G."/>
            <person name="Marquand E."/>
            <person name="Bret-Mestries E."/>
            <person name="Morien E."/>
            <person name="Nambeesan S."/>
            <person name="Nguyen T."/>
            <person name="Pegot-Espagnet P."/>
            <person name="Pouilly N."/>
            <person name="Raftis F."/>
            <person name="Sallet E."/>
            <person name="Schiex T."/>
            <person name="Thomas J."/>
            <person name="Vandecasteele C."/>
            <person name="Vares D."/>
            <person name="Vear F."/>
            <person name="Vautrin S."/>
            <person name="Crespi M."/>
            <person name="Mangin B."/>
            <person name="Burke J.M."/>
            <person name="Salse J."/>
            <person name="Munos S."/>
            <person name="Vincourt P."/>
            <person name="Rieseberg L.H."/>
            <person name="Langlade N.B."/>
        </authorList>
    </citation>
    <scope>NUCLEOTIDE SEQUENCE</scope>
    <source>
        <tissue evidence="2">Leaves</tissue>
    </source>
</reference>
<protein>
    <submittedName>
        <fullName evidence="2">Uncharacterized protein</fullName>
    </submittedName>
</protein>
<proteinExistence type="predicted"/>
<evidence type="ECO:0000256" key="1">
    <source>
        <dbReference type="SAM" id="MobiDB-lite"/>
    </source>
</evidence>
<comment type="caution">
    <text evidence="2">The sequence shown here is derived from an EMBL/GenBank/DDBJ whole genome shotgun (WGS) entry which is preliminary data.</text>
</comment>
<accession>A0A9K3NLD9</accession>
<keyword evidence="3" id="KW-1185">Reference proteome</keyword>
<evidence type="ECO:0000313" key="3">
    <source>
        <dbReference type="Proteomes" id="UP000215914"/>
    </source>
</evidence>
<organism evidence="2 3">
    <name type="scientific">Helianthus annuus</name>
    <name type="common">Common sunflower</name>
    <dbReference type="NCBI Taxonomy" id="4232"/>
    <lineage>
        <taxon>Eukaryota</taxon>
        <taxon>Viridiplantae</taxon>
        <taxon>Streptophyta</taxon>
        <taxon>Embryophyta</taxon>
        <taxon>Tracheophyta</taxon>
        <taxon>Spermatophyta</taxon>
        <taxon>Magnoliopsida</taxon>
        <taxon>eudicotyledons</taxon>
        <taxon>Gunneridae</taxon>
        <taxon>Pentapetalae</taxon>
        <taxon>asterids</taxon>
        <taxon>campanulids</taxon>
        <taxon>Asterales</taxon>
        <taxon>Asteraceae</taxon>
        <taxon>Asteroideae</taxon>
        <taxon>Heliantheae alliance</taxon>
        <taxon>Heliantheae</taxon>
        <taxon>Helianthus</taxon>
    </lineage>
</organism>
<gene>
    <name evidence="2" type="ORF">HanXRQr2_Chr05g0198651</name>
</gene>